<dbReference type="HOGENOM" id="CLU_143433_0_1_9"/>
<evidence type="ECO:0000256" key="5">
    <source>
        <dbReference type="ARBA" id="ARBA00023136"/>
    </source>
</evidence>
<dbReference type="eggNOG" id="COG1983">
    <property type="taxonomic scope" value="Bacteria"/>
</dbReference>
<keyword evidence="10" id="KW-1185">Reference proteome</keyword>
<dbReference type="GO" id="GO:0005886">
    <property type="term" value="C:plasma membrane"/>
    <property type="evidence" value="ECO:0007669"/>
    <property type="project" value="UniProtKB-SubCell"/>
</dbReference>
<gene>
    <name evidence="9" type="ORF">HMPREF9708_00801</name>
</gene>
<dbReference type="InterPro" id="IPR007168">
    <property type="entry name" value="Phageshock_PspC_N"/>
</dbReference>
<dbReference type="RefSeq" id="WP_006308860.1">
    <property type="nucleotide sequence ID" value="NZ_JH601133.1"/>
</dbReference>
<evidence type="ECO:0000256" key="4">
    <source>
        <dbReference type="ARBA" id="ARBA00022989"/>
    </source>
</evidence>
<keyword evidence="4 7" id="KW-1133">Transmembrane helix</keyword>
<name>H3NIW2_9LACT</name>
<evidence type="ECO:0000256" key="1">
    <source>
        <dbReference type="ARBA" id="ARBA00004162"/>
    </source>
</evidence>
<dbReference type="OrthoDB" id="9815286at2"/>
<reference evidence="9 10" key="1">
    <citation type="submission" date="2012-01" db="EMBL/GenBank/DDBJ databases">
        <title>The Genome Sequence of Facklamia languida CCUG 37842.</title>
        <authorList>
            <consortium name="The Broad Institute Genome Sequencing Platform"/>
            <person name="Earl A."/>
            <person name="Ward D."/>
            <person name="Feldgarden M."/>
            <person name="Gevers D."/>
            <person name="Huys G."/>
            <person name="Young S.K."/>
            <person name="Zeng Q."/>
            <person name="Gargeya S."/>
            <person name="Fitzgerald M."/>
            <person name="Haas B."/>
            <person name="Abouelleil A."/>
            <person name="Alvarado L."/>
            <person name="Arachchi H.M."/>
            <person name="Berlin A."/>
            <person name="Chapman S.B."/>
            <person name="Gearin G."/>
            <person name="Goldberg J."/>
            <person name="Griggs A."/>
            <person name="Gujja S."/>
            <person name="Hansen M."/>
            <person name="Heiman D."/>
            <person name="Howarth C."/>
            <person name="Larimer J."/>
            <person name="Lui A."/>
            <person name="MacDonald P.J.P."/>
            <person name="McCowen C."/>
            <person name="Montmayeur A."/>
            <person name="Murphy C."/>
            <person name="Neiman D."/>
            <person name="Pearson M."/>
            <person name="Priest M."/>
            <person name="Roberts A."/>
            <person name="Saif S."/>
            <person name="Shea T."/>
            <person name="Sisk P."/>
            <person name="Stolte C."/>
            <person name="Sykes S."/>
            <person name="Wortman J."/>
            <person name="Nusbaum C."/>
            <person name="Birren B."/>
        </authorList>
    </citation>
    <scope>NUCLEOTIDE SEQUENCE [LARGE SCALE GENOMIC DNA]</scope>
    <source>
        <strain evidence="9 10">CCUG 37842</strain>
    </source>
</reference>
<evidence type="ECO:0000256" key="7">
    <source>
        <dbReference type="SAM" id="Phobius"/>
    </source>
</evidence>
<keyword evidence="2" id="KW-1003">Cell membrane</keyword>
<dbReference type="InterPro" id="IPR052027">
    <property type="entry name" value="PspC"/>
</dbReference>
<accession>H3NIW2</accession>
<proteinExistence type="predicted"/>
<feature type="domain" description="Phage shock protein PspC N-terminal" evidence="8">
    <location>
        <begin position="5"/>
        <end position="61"/>
    </location>
</feature>
<evidence type="ECO:0000259" key="8">
    <source>
        <dbReference type="Pfam" id="PF04024"/>
    </source>
</evidence>
<dbReference type="Pfam" id="PF04024">
    <property type="entry name" value="PspC"/>
    <property type="match status" value="1"/>
</dbReference>
<feature type="transmembrane region" description="Helical" evidence="7">
    <location>
        <begin position="36"/>
        <end position="61"/>
    </location>
</feature>
<evidence type="ECO:0000313" key="9">
    <source>
        <dbReference type="EMBL" id="EHR37240.1"/>
    </source>
</evidence>
<dbReference type="AlphaFoldDB" id="H3NIW2"/>
<dbReference type="Proteomes" id="UP000006190">
    <property type="component" value="Unassembled WGS sequence"/>
</dbReference>
<organism evidence="9 10">
    <name type="scientific">Facklamia languida CCUG 37842</name>
    <dbReference type="NCBI Taxonomy" id="883113"/>
    <lineage>
        <taxon>Bacteria</taxon>
        <taxon>Bacillati</taxon>
        <taxon>Bacillota</taxon>
        <taxon>Bacilli</taxon>
        <taxon>Lactobacillales</taxon>
        <taxon>Aerococcaceae</taxon>
        <taxon>Facklamia</taxon>
    </lineage>
</organism>
<dbReference type="STRING" id="883113.HMPREF9708_00801"/>
<protein>
    <recommendedName>
        <fullName evidence="8">Phage shock protein PspC N-terminal domain-containing protein</fullName>
    </recommendedName>
</protein>
<feature type="compositionally biased region" description="Acidic residues" evidence="6">
    <location>
        <begin position="95"/>
        <end position="105"/>
    </location>
</feature>
<evidence type="ECO:0000256" key="6">
    <source>
        <dbReference type="SAM" id="MobiDB-lite"/>
    </source>
</evidence>
<evidence type="ECO:0000256" key="3">
    <source>
        <dbReference type="ARBA" id="ARBA00022692"/>
    </source>
</evidence>
<feature type="region of interest" description="Disordered" evidence="6">
    <location>
        <begin position="68"/>
        <end position="105"/>
    </location>
</feature>
<comment type="caution">
    <text evidence="9">The sequence shown here is derived from an EMBL/GenBank/DDBJ whole genome shotgun (WGS) entry which is preliminary data.</text>
</comment>
<dbReference type="PATRIC" id="fig|883113.3.peg.799"/>
<comment type="subcellular location">
    <subcellularLocation>
        <location evidence="1">Cell membrane</location>
        <topology evidence="1">Single-pass membrane protein</topology>
    </subcellularLocation>
</comment>
<evidence type="ECO:0000313" key="10">
    <source>
        <dbReference type="Proteomes" id="UP000006190"/>
    </source>
</evidence>
<evidence type="ECO:0000256" key="2">
    <source>
        <dbReference type="ARBA" id="ARBA00022475"/>
    </source>
</evidence>
<dbReference type="EMBL" id="AGEG01000009">
    <property type="protein sequence ID" value="EHR37240.1"/>
    <property type="molecule type" value="Genomic_DNA"/>
</dbReference>
<sequence length="105" mass="12190">MSQTKRLTRSSTDNKILGVCGGIGEYFNIDSTLVRIIFLVFFFSYGIGFIPYFIMALLVPYDYQVSGNRRKHQRDRQTFTRGGGNFTSRPRQDVTPEDEEDWSDF</sequence>
<keyword evidence="3 7" id="KW-0812">Transmembrane</keyword>
<dbReference type="PANTHER" id="PTHR33885">
    <property type="entry name" value="PHAGE SHOCK PROTEIN C"/>
    <property type="match status" value="1"/>
</dbReference>
<keyword evidence="5 7" id="KW-0472">Membrane</keyword>
<dbReference type="PANTHER" id="PTHR33885:SF3">
    <property type="entry name" value="PHAGE SHOCK PROTEIN C"/>
    <property type="match status" value="1"/>
</dbReference>